<dbReference type="OrthoDB" id="9787435at2"/>
<dbReference type="SUPFAM" id="SSF51735">
    <property type="entry name" value="NAD(P)-binding Rossmann-fold domains"/>
    <property type="match status" value="1"/>
</dbReference>
<evidence type="ECO:0000313" key="2">
    <source>
        <dbReference type="EMBL" id="ABE37126.1"/>
    </source>
</evidence>
<reference evidence="2 3" key="1">
    <citation type="journal article" date="2006" name="Proc. Natl. Acad. Sci. U.S.A.">
        <title>Burkholderia xenovorans LB400 harbors a multi-replicon, 9.73-Mbp genome shaped for versatility.</title>
        <authorList>
            <person name="Chain P.S."/>
            <person name="Denef V.J."/>
            <person name="Konstantinidis K.T."/>
            <person name="Vergez L.M."/>
            <person name="Agullo L."/>
            <person name="Reyes V.L."/>
            <person name="Hauser L."/>
            <person name="Cordova M."/>
            <person name="Gomez L."/>
            <person name="Gonzalez M."/>
            <person name="Land M."/>
            <person name="Lao V."/>
            <person name="Larimer F."/>
            <person name="LiPuma J.J."/>
            <person name="Mahenthiralingam E."/>
            <person name="Malfatti S.A."/>
            <person name="Marx C.J."/>
            <person name="Parnell J.J."/>
            <person name="Ramette A."/>
            <person name="Richardson P."/>
            <person name="Seeger M."/>
            <person name="Smith D."/>
            <person name="Spilker T."/>
            <person name="Sul W.J."/>
            <person name="Tsoi T.V."/>
            <person name="Ulrich L.E."/>
            <person name="Zhulin I.B."/>
            <person name="Tiedje J.M."/>
        </authorList>
    </citation>
    <scope>NUCLEOTIDE SEQUENCE [LARGE SCALE GENOMIC DNA]</scope>
    <source>
        <strain evidence="2 3">LB400</strain>
    </source>
</reference>
<dbReference type="AlphaFoldDB" id="Q13FL3"/>
<accession>Q13FL3</accession>
<dbReference type="EMBL" id="CP000272">
    <property type="protein sequence ID" value="ABE37126.1"/>
    <property type="molecule type" value="Genomic_DNA"/>
</dbReference>
<protein>
    <submittedName>
        <fullName evidence="2">Alcohol dehydrogenase</fullName>
        <ecNumber evidence="2">1.1.1.1</ecNumber>
    </submittedName>
</protein>
<dbReference type="InterPro" id="IPR036291">
    <property type="entry name" value="NAD(P)-bd_dom_sf"/>
</dbReference>
<name>Q13FL3_PARXL</name>
<dbReference type="PATRIC" id="fig|266265.5.peg.9017"/>
<dbReference type="Pfam" id="PF00107">
    <property type="entry name" value="ADH_zinc_N"/>
    <property type="match status" value="1"/>
</dbReference>
<gene>
    <name evidence="2" type="ORF">Bxe_C1266</name>
</gene>
<dbReference type="Proteomes" id="UP000001817">
    <property type="component" value="Chromosome 3"/>
</dbReference>
<proteinExistence type="predicted"/>
<keyword evidence="2" id="KW-0560">Oxidoreductase</keyword>
<evidence type="ECO:0000313" key="3">
    <source>
        <dbReference type="Proteomes" id="UP000001817"/>
    </source>
</evidence>
<dbReference type="InterPro" id="IPR011032">
    <property type="entry name" value="GroES-like_sf"/>
</dbReference>
<organism evidence="2 3">
    <name type="scientific">Paraburkholderia xenovorans (strain LB400)</name>
    <dbReference type="NCBI Taxonomy" id="266265"/>
    <lineage>
        <taxon>Bacteria</taxon>
        <taxon>Pseudomonadati</taxon>
        <taxon>Pseudomonadota</taxon>
        <taxon>Betaproteobacteria</taxon>
        <taxon>Burkholderiales</taxon>
        <taxon>Burkholderiaceae</taxon>
        <taxon>Paraburkholderia</taxon>
    </lineage>
</organism>
<dbReference type="STRING" id="266265.Bxe_C1266"/>
<dbReference type="InterPro" id="IPR013149">
    <property type="entry name" value="ADH-like_C"/>
</dbReference>
<dbReference type="InterPro" id="IPR052711">
    <property type="entry name" value="Zinc_ADH-like"/>
</dbReference>
<keyword evidence="3" id="KW-1185">Reference proteome</keyword>
<dbReference type="PANTHER" id="PTHR45033">
    <property type="match status" value="1"/>
</dbReference>
<evidence type="ECO:0000259" key="1">
    <source>
        <dbReference type="SMART" id="SM00829"/>
    </source>
</evidence>
<dbReference type="CDD" id="cd08276">
    <property type="entry name" value="MDR7"/>
    <property type="match status" value="1"/>
</dbReference>
<dbReference type="RefSeq" id="WP_011494352.1">
    <property type="nucleotide sequence ID" value="NC_007953.1"/>
</dbReference>
<dbReference type="InterPro" id="IPR013154">
    <property type="entry name" value="ADH-like_N"/>
</dbReference>
<dbReference type="eggNOG" id="COG0604">
    <property type="taxonomic scope" value="Bacteria"/>
</dbReference>
<dbReference type="SUPFAM" id="SSF50129">
    <property type="entry name" value="GroES-like"/>
    <property type="match status" value="1"/>
</dbReference>
<dbReference type="KEGG" id="bxb:DR64_8547"/>
<feature type="domain" description="Enoyl reductase (ER)" evidence="1">
    <location>
        <begin position="10"/>
        <end position="334"/>
    </location>
</feature>
<dbReference type="Gene3D" id="3.40.50.720">
    <property type="entry name" value="NAD(P)-binding Rossmann-like Domain"/>
    <property type="match status" value="1"/>
</dbReference>
<dbReference type="Pfam" id="PF08240">
    <property type="entry name" value="ADH_N"/>
    <property type="match status" value="1"/>
</dbReference>
<dbReference type="GO" id="GO:0004022">
    <property type="term" value="F:alcohol dehydrogenase (NAD+) activity"/>
    <property type="evidence" value="ECO:0007669"/>
    <property type="project" value="UniProtKB-EC"/>
</dbReference>
<dbReference type="SMART" id="SM00829">
    <property type="entry name" value="PKS_ER"/>
    <property type="match status" value="1"/>
</dbReference>
<dbReference type="KEGG" id="bxe:Bxe_C1266"/>
<dbReference type="PANTHER" id="PTHR45033:SF2">
    <property type="entry name" value="ZINC-TYPE ALCOHOL DEHYDROGENASE-LIKE PROTEIN C1773.06C"/>
    <property type="match status" value="1"/>
</dbReference>
<dbReference type="EC" id="1.1.1.1" evidence="2"/>
<sequence>MKVYRFDQAGSLDHLTLHDEPTPEPQRGEVLIRVRASSLNYRDIAMVHGTYLRAQRAGLIPLSDAAGEIVAVGEDVVDFKVGERVINTFHPRWYGGNPPPTLGSEGYGSHRDGWLSEYKVVSQEAIVAAPPGLSFEEAATLPCAALTAWTSLSGLRPLRPGQTVLTQGSGGVSVFAVQLAKLLGARVIATTSSAEKAARLKALGADEVINYVETPAWGERVRELTEGRGVDRVLEVGGPGTLEQSIKAVASRGEVALIGFLASGDSGVGFNDLFRSGGVFYRISVGDRSGLLELVRAVTSSGLKPVIDTVFPFERALDAWHHFDDRAFFGKVVISH</sequence>
<dbReference type="Gene3D" id="3.90.180.10">
    <property type="entry name" value="Medium-chain alcohol dehydrogenases, catalytic domain"/>
    <property type="match status" value="1"/>
</dbReference>
<dbReference type="InterPro" id="IPR020843">
    <property type="entry name" value="ER"/>
</dbReference>